<name>A0A672MBT5_SINGR</name>
<proteinExistence type="predicted"/>
<protein>
    <submittedName>
        <fullName evidence="1">Uncharacterized protein</fullName>
    </submittedName>
</protein>
<reference evidence="1" key="1">
    <citation type="submission" date="2025-08" db="UniProtKB">
        <authorList>
            <consortium name="Ensembl"/>
        </authorList>
    </citation>
    <scope>IDENTIFICATION</scope>
</reference>
<reference evidence="1" key="2">
    <citation type="submission" date="2025-09" db="UniProtKB">
        <authorList>
            <consortium name="Ensembl"/>
        </authorList>
    </citation>
    <scope>IDENTIFICATION</scope>
</reference>
<organism evidence="1 2">
    <name type="scientific">Sinocyclocheilus grahami</name>
    <name type="common">Dianchi golden-line fish</name>
    <name type="synonym">Barbus grahami</name>
    <dbReference type="NCBI Taxonomy" id="75366"/>
    <lineage>
        <taxon>Eukaryota</taxon>
        <taxon>Metazoa</taxon>
        <taxon>Chordata</taxon>
        <taxon>Craniata</taxon>
        <taxon>Vertebrata</taxon>
        <taxon>Euteleostomi</taxon>
        <taxon>Actinopterygii</taxon>
        <taxon>Neopterygii</taxon>
        <taxon>Teleostei</taxon>
        <taxon>Ostariophysi</taxon>
        <taxon>Cypriniformes</taxon>
        <taxon>Cyprinidae</taxon>
        <taxon>Cyprininae</taxon>
        <taxon>Sinocyclocheilus</taxon>
    </lineage>
</organism>
<dbReference type="InParanoid" id="A0A672MBT5"/>
<dbReference type="Proteomes" id="UP000472262">
    <property type="component" value="Unassembled WGS sequence"/>
</dbReference>
<dbReference type="AlphaFoldDB" id="A0A672MBT5"/>
<evidence type="ECO:0000313" key="1">
    <source>
        <dbReference type="Ensembl" id="ENSSGRP00000036032.1"/>
    </source>
</evidence>
<sequence length="50" mass="5555">MDSLTVSSLSPSTGSQLSVDDMKLLAKLEEQNRSLLHTHTTLFPRNNNLN</sequence>
<dbReference type="Ensembl" id="ENSSGRT00000038672.1">
    <property type="protein sequence ID" value="ENSSGRP00000036032.1"/>
    <property type="gene ID" value="ENSSGRG00000019936.1"/>
</dbReference>
<keyword evidence="2" id="KW-1185">Reference proteome</keyword>
<evidence type="ECO:0000313" key="2">
    <source>
        <dbReference type="Proteomes" id="UP000472262"/>
    </source>
</evidence>
<accession>A0A672MBT5</accession>